<dbReference type="InterPro" id="IPR006440">
    <property type="entry name" value="Doc"/>
</dbReference>
<dbReference type="EMBL" id="BAABRU010000017">
    <property type="protein sequence ID" value="GAA5530291.1"/>
    <property type="molecule type" value="Genomic_DNA"/>
</dbReference>
<organism evidence="2 3">
    <name type="scientific">Herpetosiphon gulosus</name>
    <dbReference type="NCBI Taxonomy" id="1973496"/>
    <lineage>
        <taxon>Bacteria</taxon>
        <taxon>Bacillati</taxon>
        <taxon>Chloroflexota</taxon>
        <taxon>Chloroflexia</taxon>
        <taxon>Herpetosiphonales</taxon>
        <taxon>Herpetosiphonaceae</taxon>
        <taxon>Herpetosiphon</taxon>
    </lineage>
</organism>
<sequence length="138" mass="15390">MSEEATLHYITLEEALHIRDAIAAEYGESFDVLRFQQLLSALATPFQSMFGEELFPTLCAKAGMLLAGLIRNHPFWDGNKRIAIAITARFLALNGYQLTVDAAEADQFTTALAMHRQDYETASSWLAQHSQPIGENRS</sequence>
<dbReference type="Gene3D" id="1.20.120.1870">
    <property type="entry name" value="Fic/DOC protein, Fido domain"/>
    <property type="match status" value="1"/>
</dbReference>
<dbReference type="Pfam" id="PF02661">
    <property type="entry name" value="Fic"/>
    <property type="match status" value="1"/>
</dbReference>
<evidence type="ECO:0000313" key="2">
    <source>
        <dbReference type="EMBL" id="GAA5530291.1"/>
    </source>
</evidence>
<dbReference type="InterPro" id="IPR036597">
    <property type="entry name" value="Fido-like_dom_sf"/>
</dbReference>
<feature type="domain" description="Fido" evidence="1">
    <location>
        <begin position="1"/>
        <end position="128"/>
    </location>
</feature>
<dbReference type="RefSeq" id="WP_345723888.1">
    <property type="nucleotide sequence ID" value="NZ_BAABRU010000017.1"/>
</dbReference>
<dbReference type="PANTHER" id="PTHR39426:SF1">
    <property type="entry name" value="HOMOLOGY TO DEATH-ON-CURING PROTEIN OF PHAGE P1"/>
    <property type="match status" value="1"/>
</dbReference>
<dbReference type="PANTHER" id="PTHR39426">
    <property type="entry name" value="HOMOLOGY TO DEATH-ON-CURING PROTEIN OF PHAGE P1"/>
    <property type="match status" value="1"/>
</dbReference>
<reference evidence="2 3" key="1">
    <citation type="submission" date="2024-02" db="EMBL/GenBank/DDBJ databases">
        <title>Herpetosiphon gulosus NBRC 112829.</title>
        <authorList>
            <person name="Ichikawa N."/>
            <person name="Katano-Makiyama Y."/>
            <person name="Hidaka K."/>
        </authorList>
    </citation>
    <scope>NUCLEOTIDE SEQUENCE [LARGE SCALE GENOMIC DNA]</scope>
    <source>
        <strain evidence="2 3">NBRC 112829</strain>
    </source>
</reference>
<protein>
    <recommendedName>
        <fullName evidence="1">Fido domain-containing protein</fullName>
    </recommendedName>
</protein>
<comment type="caution">
    <text evidence="2">The sequence shown here is derived from an EMBL/GenBank/DDBJ whole genome shotgun (WGS) entry which is preliminary data.</text>
</comment>
<dbReference type="SUPFAM" id="SSF140931">
    <property type="entry name" value="Fic-like"/>
    <property type="match status" value="1"/>
</dbReference>
<dbReference type="PROSITE" id="PS51459">
    <property type="entry name" value="FIDO"/>
    <property type="match status" value="1"/>
</dbReference>
<evidence type="ECO:0000313" key="3">
    <source>
        <dbReference type="Proteomes" id="UP001428290"/>
    </source>
</evidence>
<dbReference type="InterPro" id="IPR053737">
    <property type="entry name" value="Type_II_TA_Toxin"/>
</dbReference>
<dbReference type="NCBIfam" id="TIGR01550">
    <property type="entry name" value="DOC_P1"/>
    <property type="match status" value="1"/>
</dbReference>
<dbReference type="Proteomes" id="UP001428290">
    <property type="component" value="Unassembled WGS sequence"/>
</dbReference>
<proteinExistence type="predicted"/>
<evidence type="ECO:0000259" key="1">
    <source>
        <dbReference type="PROSITE" id="PS51459"/>
    </source>
</evidence>
<gene>
    <name evidence="2" type="ORF">Hgul01_04109</name>
</gene>
<name>A0ABP9X7A1_9CHLR</name>
<dbReference type="InterPro" id="IPR003812">
    <property type="entry name" value="Fido"/>
</dbReference>
<accession>A0ABP9X7A1</accession>
<keyword evidence="3" id="KW-1185">Reference proteome</keyword>